<organism evidence="7 8">
    <name type="scientific">Teichococcus deserti</name>
    <dbReference type="NCBI Taxonomy" id="1817963"/>
    <lineage>
        <taxon>Bacteria</taxon>
        <taxon>Pseudomonadati</taxon>
        <taxon>Pseudomonadota</taxon>
        <taxon>Alphaproteobacteria</taxon>
        <taxon>Acetobacterales</taxon>
        <taxon>Roseomonadaceae</taxon>
        <taxon>Roseomonas</taxon>
    </lineage>
</organism>
<evidence type="ECO:0000256" key="3">
    <source>
        <dbReference type="ARBA" id="ARBA00022692"/>
    </source>
</evidence>
<evidence type="ECO:0000313" key="8">
    <source>
        <dbReference type="Proteomes" id="UP000188879"/>
    </source>
</evidence>
<evidence type="ECO:0000256" key="2">
    <source>
        <dbReference type="ARBA" id="ARBA00022475"/>
    </source>
</evidence>
<gene>
    <name evidence="7" type="ORF">BKE38_13135</name>
</gene>
<feature type="domain" description="Single Cache" evidence="6">
    <location>
        <begin position="1"/>
        <end position="66"/>
    </location>
</feature>
<comment type="caution">
    <text evidence="7">The sequence shown here is derived from an EMBL/GenBank/DDBJ whole genome shotgun (WGS) entry which is preliminary data.</text>
</comment>
<dbReference type="SMART" id="SM01049">
    <property type="entry name" value="Cache_2"/>
    <property type="match status" value="1"/>
</dbReference>
<dbReference type="Gene3D" id="3.30.450.20">
    <property type="entry name" value="PAS domain"/>
    <property type="match status" value="1"/>
</dbReference>
<keyword evidence="5" id="KW-0472">Membrane</keyword>
<dbReference type="EMBL" id="MLCO01000110">
    <property type="protein sequence ID" value="ONG53187.1"/>
    <property type="molecule type" value="Genomic_DNA"/>
</dbReference>
<dbReference type="InterPro" id="IPR033480">
    <property type="entry name" value="sCache_2"/>
</dbReference>
<proteinExistence type="predicted"/>
<keyword evidence="2" id="KW-1003">Cell membrane</keyword>
<sequence>MSYIDQVGPEQAFAAFNDPQGRFIVGERYVFCNRINGTVLAHGFNPALLGRNLASLRDARGKPFAAALIRIAVTEGQGWLSYEWFNPATRQTEVKDTLIIRVREDIVCGAGHYRR</sequence>
<keyword evidence="3" id="KW-0812">Transmembrane</keyword>
<evidence type="ECO:0000259" key="6">
    <source>
        <dbReference type="SMART" id="SM01049"/>
    </source>
</evidence>
<accession>A0A1V2H1N3</accession>
<dbReference type="AlphaFoldDB" id="A0A1V2H1N3"/>
<dbReference type="GO" id="GO:0005886">
    <property type="term" value="C:plasma membrane"/>
    <property type="evidence" value="ECO:0007669"/>
    <property type="project" value="UniProtKB-SubCell"/>
</dbReference>
<evidence type="ECO:0000256" key="1">
    <source>
        <dbReference type="ARBA" id="ARBA00004651"/>
    </source>
</evidence>
<dbReference type="Pfam" id="PF08269">
    <property type="entry name" value="dCache_2"/>
    <property type="match status" value="1"/>
</dbReference>
<evidence type="ECO:0000313" key="7">
    <source>
        <dbReference type="EMBL" id="ONG53187.1"/>
    </source>
</evidence>
<reference evidence="7 8" key="1">
    <citation type="submission" date="2016-10" db="EMBL/GenBank/DDBJ databases">
        <title>Draft Genome sequence of Roseomonas sp. strain M3.</title>
        <authorList>
            <person name="Subhash Y."/>
            <person name="Lee S."/>
        </authorList>
    </citation>
    <scope>NUCLEOTIDE SEQUENCE [LARGE SCALE GENOMIC DNA]</scope>
    <source>
        <strain evidence="7 8">M3</strain>
    </source>
</reference>
<comment type="subcellular location">
    <subcellularLocation>
        <location evidence="1">Cell membrane</location>
        <topology evidence="1">Multi-pass membrane protein</topology>
    </subcellularLocation>
</comment>
<keyword evidence="8" id="KW-1185">Reference proteome</keyword>
<dbReference type="Proteomes" id="UP000188879">
    <property type="component" value="Unassembled WGS sequence"/>
</dbReference>
<keyword evidence="4" id="KW-1133">Transmembrane helix</keyword>
<dbReference type="InterPro" id="IPR004010">
    <property type="entry name" value="Double_Cache_2"/>
</dbReference>
<protein>
    <recommendedName>
        <fullName evidence="6">Single Cache domain-containing protein</fullName>
    </recommendedName>
</protein>
<evidence type="ECO:0000256" key="4">
    <source>
        <dbReference type="ARBA" id="ARBA00022989"/>
    </source>
</evidence>
<name>A0A1V2H1N3_9PROT</name>
<evidence type="ECO:0000256" key="5">
    <source>
        <dbReference type="ARBA" id="ARBA00023136"/>
    </source>
</evidence>